<dbReference type="GO" id="GO:0071031">
    <property type="term" value="P:nuclear mRNA surveillance of mRNA 3'-end processing"/>
    <property type="evidence" value="ECO:0007669"/>
    <property type="project" value="TreeGrafter"/>
</dbReference>
<evidence type="ECO:0000256" key="1">
    <source>
        <dbReference type="ARBA" id="ARBA00004123"/>
    </source>
</evidence>
<dbReference type="GO" id="GO:0071035">
    <property type="term" value="P:nuclear polyadenylation-dependent rRNA catabolic process"/>
    <property type="evidence" value="ECO:0007669"/>
    <property type="project" value="TreeGrafter"/>
</dbReference>
<dbReference type="PANTHER" id="PTHR46543">
    <property type="entry name" value="ZINC FINGER CCHC DOMAIN-CONTAINING PROTEIN 7"/>
    <property type="match status" value="1"/>
</dbReference>
<feature type="compositionally biased region" description="Low complexity" evidence="4">
    <location>
        <begin position="158"/>
        <end position="200"/>
    </location>
</feature>
<dbReference type="Gene3D" id="1.20.5.170">
    <property type="match status" value="1"/>
</dbReference>
<dbReference type="EMBL" id="PGGS01000002">
    <property type="protein sequence ID" value="PNH12907.1"/>
    <property type="molecule type" value="Genomic_DNA"/>
</dbReference>
<comment type="caution">
    <text evidence="6">The sequence shown here is derived from an EMBL/GenBank/DDBJ whole genome shotgun (WGS) entry which is preliminary data.</text>
</comment>
<dbReference type="GO" id="GO:0071037">
    <property type="term" value="P:nuclear polyadenylation-dependent snRNA catabolic process"/>
    <property type="evidence" value="ECO:0007669"/>
    <property type="project" value="TreeGrafter"/>
</dbReference>
<dbReference type="GO" id="GO:0003700">
    <property type="term" value="F:DNA-binding transcription factor activity"/>
    <property type="evidence" value="ECO:0007669"/>
    <property type="project" value="InterPro"/>
</dbReference>
<dbReference type="Pfam" id="PF07716">
    <property type="entry name" value="bZIP_2"/>
    <property type="match status" value="1"/>
</dbReference>
<feature type="compositionally biased region" description="Basic and acidic residues" evidence="4">
    <location>
        <begin position="8"/>
        <end position="20"/>
    </location>
</feature>
<dbReference type="InterPro" id="IPR004827">
    <property type="entry name" value="bZIP"/>
</dbReference>
<dbReference type="OrthoDB" id="644067at2759"/>
<feature type="domain" description="BZIP" evidence="5">
    <location>
        <begin position="846"/>
        <end position="860"/>
    </location>
</feature>
<gene>
    <name evidence="6" type="ORF">TSOC_000098</name>
</gene>
<feature type="compositionally biased region" description="Gly residues" evidence="4">
    <location>
        <begin position="443"/>
        <end position="452"/>
    </location>
</feature>
<feature type="region of interest" description="Disordered" evidence="4">
    <location>
        <begin position="111"/>
        <end position="224"/>
    </location>
</feature>
<dbReference type="GO" id="GO:0071038">
    <property type="term" value="P:TRAMP-dependent tRNA surveillance pathway"/>
    <property type="evidence" value="ECO:0007669"/>
    <property type="project" value="TreeGrafter"/>
</dbReference>
<reference evidence="6 7" key="1">
    <citation type="journal article" date="2017" name="Mol. Biol. Evol.">
        <title>The 4-celled Tetrabaena socialis nuclear genome reveals the essential components for genetic control of cell number at the origin of multicellularity in the volvocine lineage.</title>
        <authorList>
            <person name="Featherston J."/>
            <person name="Arakaki Y."/>
            <person name="Hanschen E.R."/>
            <person name="Ferris P.J."/>
            <person name="Michod R.E."/>
            <person name="Olson B.J.S.C."/>
            <person name="Nozaki H."/>
            <person name="Durand P.M."/>
        </authorList>
    </citation>
    <scope>NUCLEOTIDE SEQUENCE [LARGE SCALE GENOMIC DNA]</scope>
    <source>
        <strain evidence="6 7">NIES-571</strain>
    </source>
</reference>
<keyword evidence="3" id="KW-0539">Nucleus</keyword>
<feature type="compositionally biased region" description="Low complexity" evidence="4">
    <location>
        <begin position="409"/>
        <end position="418"/>
    </location>
</feature>
<dbReference type="InterPro" id="IPR051644">
    <property type="entry name" value="TRAMP_AT-DNA-binding"/>
</dbReference>
<dbReference type="SUPFAM" id="SSF57959">
    <property type="entry name" value="Leucine zipper domain"/>
    <property type="match status" value="1"/>
</dbReference>
<feature type="region of interest" description="Disordered" evidence="4">
    <location>
        <begin position="1"/>
        <end position="22"/>
    </location>
</feature>
<evidence type="ECO:0000256" key="3">
    <source>
        <dbReference type="ARBA" id="ARBA00023242"/>
    </source>
</evidence>
<keyword evidence="2" id="KW-0677">Repeat</keyword>
<feature type="compositionally biased region" description="Low complexity" evidence="4">
    <location>
        <begin position="282"/>
        <end position="298"/>
    </location>
</feature>
<protein>
    <recommendedName>
        <fullName evidence="5">BZIP domain-containing protein</fullName>
    </recommendedName>
</protein>
<dbReference type="GO" id="GO:0003723">
    <property type="term" value="F:RNA binding"/>
    <property type="evidence" value="ECO:0007669"/>
    <property type="project" value="TreeGrafter"/>
</dbReference>
<feature type="compositionally biased region" description="Low complexity" evidence="4">
    <location>
        <begin position="543"/>
        <end position="552"/>
    </location>
</feature>
<dbReference type="GO" id="GO:0071036">
    <property type="term" value="P:nuclear polyadenylation-dependent snoRNA catabolic process"/>
    <property type="evidence" value="ECO:0007669"/>
    <property type="project" value="TreeGrafter"/>
</dbReference>
<dbReference type="PROSITE" id="PS00036">
    <property type="entry name" value="BZIP_BASIC"/>
    <property type="match status" value="1"/>
</dbReference>
<feature type="compositionally biased region" description="Gly residues" evidence="4">
    <location>
        <begin position="777"/>
        <end position="789"/>
    </location>
</feature>
<dbReference type="GO" id="GO:0071039">
    <property type="term" value="P:nuclear polyadenylation-dependent CUT catabolic process"/>
    <property type="evidence" value="ECO:0007669"/>
    <property type="project" value="TreeGrafter"/>
</dbReference>
<sequence>MANQEQGEGQRRHTSEESSWHADMALASQRALAFSKRDSCTGSTTDAEFLLAAGMGLQSSRRTSSATTSYALAAGLLPGLAGAPGALAGSGTGTPPSGAFGLQGSFAPVAAAPPSWAPLPPAPQQQRQVQIGQQQQLLPPHAGGGMPSASQPAPPGPMQQQQQEAQQMMQQQQAQQRTATPQHQQHQQQHQQQLMALLGGAPDGMLPAQLAGPRHHGPGAAGGTQLQVYGERQWTLGERRLAVVAALHAGQPQPQQQPQQRGSFAPVAAAPPSWAPLPPAPQQQRQVQIGQQQQLLPPHAGGGMPSASQPAPPGPMQQQQQEAQQMMQQQQAQQRTATPQHQQHQQQHQQQLMALLGGAPDGMLPAQLAGPRHHGPGAAGGTQLQVYGERQWTLGERRLAVVAALHAGQPQPQQQPQQRVQMWQASRSTSLGSSPSLRNLAGAGLGGQGAEGGLPTQRQGTAEGQLARPSGLGGQGPVWQSAAGLVRPPSSPQLGAPSQTPGAGSFRGSEPGATAADGFPNMQQQQPLLGSQHSLGASPLWPQQRQQYLQQQHQDRQQHHHQQQQQHRDQQEQRQHEGQQHQEQQEQLFDLAPRPAPALLGLPGELRPYSSGLQASQDRTVLRWTGSGGDVAQPQRQLLAREPGAAGTGAALGGAGWEAAAAAAMARASRQRKRQRAAPLPPVALAGPAAAVTPGNNSRGRRRTSMSGVGGGYTGCGGAAAAATPYDTSAPPTGSTRSGSETSGGGGGTHSGVDPWDTFRTGDCLTGDAEAGTGTLSDGGWGGAAGPGPGGANTPTYALAAATQPTATTGGALLAGGGGVGAASRDGLGAAVGSPADRAPLTAWERAQRNRAAAAKSRARGQQYQARLEERCLALQRHGEALRGLLRAAGVALPAELAAEAEALGGGLPARSSPPPSRKGVGGRPRKYPLNPDGSKPKRVRRRTSNGALAVVAAVAAGWQQK</sequence>
<feature type="compositionally biased region" description="Low complexity" evidence="4">
    <location>
        <begin position="683"/>
        <end position="695"/>
    </location>
</feature>
<dbReference type="AlphaFoldDB" id="A0A2J8AK64"/>
<feature type="region of interest" description="Disordered" evidence="4">
    <location>
        <begin position="724"/>
        <end position="789"/>
    </location>
</feature>
<proteinExistence type="predicted"/>
<evidence type="ECO:0000256" key="2">
    <source>
        <dbReference type="ARBA" id="ARBA00022737"/>
    </source>
</evidence>
<feature type="compositionally biased region" description="Basic and acidic residues" evidence="4">
    <location>
        <begin position="566"/>
        <end position="584"/>
    </location>
</feature>
<accession>A0A2J8AK64</accession>
<evidence type="ECO:0000256" key="4">
    <source>
        <dbReference type="SAM" id="MobiDB-lite"/>
    </source>
</evidence>
<feature type="compositionally biased region" description="Low complexity" evidence="4">
    <location>
        <begin position="124"/>
        <end position="140"/>
    </location>
</feature>
<evidence type="ECO:0000313" key="6">
    <source>
        <dbReference type="EMBL" id="PNH12907.1"/>
    </source>
</evidence>
<comment type="subcellular location">
    <subcellularLocation>
        <location evidence="1">Nucleus</location>
    </subcellularLocation>
</comment>
<name>A0A2J8AK64_9CHLO</name>
<dbReference type="Proteomes" id="UP000236333">
    <property type="component" value="Unassembled WGS sequence"/>
</dbReference>
<feature type="compositionally biased region" description="Low complexity" evidence="4">
    <location>
        <begin position="426"/>
        <end position="442"/>
    </location>
</feature>
<feature type="compositionally biased region" description="Polar residues" evidence="4">
    <location>
        <begin position="521"/>
        <end position="535"/>
    </location>
</feature>
<organism evidence="6 7">
    <name type="scientific">Tetrabaena socialis</name>
    <dbReference type="NCBI Taxonomy" id="47790"/>
    <lineage>
        <taxon>Eukaryota</taxon>
        <taxon>Viridiplantae</taxon>
        <taxon>Chlorophyta</taxon>
        <taxon>core chlorophytes</taxon>
        <taxon>Chlorophyceae</taxon>
        <taxon>CS clade</taxon>
        <taxon>Chlamydomonadales</taxon>
        <taxon>Tetrabaenaceae</taxon>
        <taxon>Tetrabaena</taxon>
    </lineage>
</organism>
<feature type="compositionally biased region" description="Polar residues" evidence="4">
    <location>
        <begin position="492"/>
        <end position="502"/>
    </location>
</feature>
<feature type="region of interest" description="Disordered" evidence="4">
    <location>
        <begin position="407"/>
        <end position="586"/>
    </location>
</feature>
<feature type="compositionally biased region" description="Low complexity" evidence="4">
    <location>
        <begin position="316"/>
        <end position="358"/>
    </location>
</feature>
<dbReference type="PANTHER" id="PTHR46543:SF2">
    <property type="entry name" value="AGAP013096-PA"/>
    <property type="match status" value="1"/>
</dbReference>
<dbReference type="GO" id="GO:0031499">
    <property type="term" value="C:TRAMP complex"/>
    <property type="evidence" value="ECO:0007669"/>
    <property type="project" value="TreeGrafter"/>
</dbReference>
<feature type="region of interest" description="Disordered" evidence="4">
    <location>
        <begin position="905"/>
        <end position="946"/>
    </location>
</feature>
<feature type="compositionally biased region" description="Low complexity" evidence="4">
    <location>
        <begin position="251"/>
        <end position="272"/>
    </location>
</feature>
<keyword evidence="7" id="KW-1185">Reference proteome</keyword>
<evidence type="ECO:0000313" key="7">
    <source>
        <dbReference type="Proteomes" id="UP000236333"/>
    </source>
</evidence>
<dbReference type="InterPro" id="IPR046347">
    <property type="entry name" value="bZIP_sf"/>
</dbReference>
<evidence type="ECO:0000259" key="5">
    <source>
        <dbReference type="PROSITE" id="PS00036"/>
    </source>
</evidence>
<feature type="region of interest" description="Disordered" evidence="4">
    <location>
        <begin position="249"/>
        <end position="382"/>
    </location>
</feature>
<feature type="region of interest" description="Disordered" evidence="4">
    <location>
        <begin position="668"/>
        <end position="709"/>
    </location>
</feature>